<reference evidence="1" key="1">
    <citation type="submission" date="2023-10" db="EMBL/GenBank/DDBJ databases">
        <authorList>
            <person name="Chen Y."/>
            <person name="Shah S."/>
            <person name="Dougan E. K."/>
            <person name="Thang M."/>
            <person name="Chan C."/>
        </authorList>
    </citation>
    <scope>NUCLEOTIDE SEQUENCE [LARGE SCALE GENOMIC DNA]</scope>
</reference>
<organism evidence="1 2">
    <name type="scientific">Prorocentrum cordatum</name>
    <dbReference type="NCBI Taxonomy" id="2364126"/>
    <lineage>
        <taxon>Eukaryota</taxon>
        <taxon>Sar</taxon>
        <taxon>Alveolata</taxon>
        <taxon>Dinophyceae</taxon>
        <taxon>Prorocentrales</taxon>
        <taxon>Prorocentraceae</taxon>
        <taxon>Prorocentrum</taxon>
    </lineage>
</organism>
<accession>A0ABN9TPJ0</accession>
<name>A0ABN9TPJ0_9DINO</name>
<sequence length="208" mass="22847">MLVSESVAESRRRESGRVKPYVDPLLLSCPDRYADFLRRLDAAGMLRFRPRQHREQPSVGVFFVSKKDVSLRMVFDTSITNLSFVEPAGTKLPTSSSWAGVEISPAINGHMASADIQCAICHMQLPSDLVRAFTLPCAANLVLRLGGVGLDIDVVPEVLVMPMGWNWASRFCQGALCNIIARGAAVEESRFIVDGSSPTVLQRPDDWA</sequence>
<evidence type="ECO:0000313" key="2">
    <source>
        <dbReference type="Proteomes" id="UP001189429"/>
    </source>
</evidence>
<proteinExistence type="predicted"/>
<keyword evidence="2" id="KW-1185">Reference proteome</keyword>
<comment type="caution">
    <text evidence="1">The sequence shown here is derived from an EMBL/GenBank/DDBJ whole genome shotgun (WGS) entry which is preliminary data.</text>
</comment>
<protein>
    <submittedName>
        <fullName evidence="1">Uncharacterized protein</fullName>
    </submittedName>
</protein>
<dbReference type="Proteomes" id="UP001189429">
    <property type="component" value="Unassembled WGS sequence"/>
</dbReference>
<gene>
    <name evidence="1" type="ORF">PCOR1329_LOCUS40825</name>
</gene>
<evidence type="ECO:0000313" key="1">
    <source>
        <dbReference type="EMBL" id="CAK0847686.1"/>
    </source>
</evidence>
<feature type="non-terminal residue" evidence="1">
    <location>
        <position position="208"/>
    </location>
</feature>
<dbReference type="EMBL" id="CAUYUJ010014921">
    <property type="protein sequence ID" value="CAK0847686.1"/>
    <property type="molecule type" value="Genomic_DNA"/>
</dbReference>